<dbReference type="eggNOG" id="COG2972">
    <property type="taxonomic scope" value="Bacteria"/>
</dbReference>
<protein>
    <recommendedName>
        <fullName evidence="2">Signal transduction histidine kinase internal region domain-containing protein</fullName>
    </recommendedName>
</protein>
<dbReference type="RefSeq" id="WP_009838926.1">
    <property type="nucleotide sequence ID" value="NZ_AAOH01000007.1"/>
</dbReference>
<feature type="transmembrane region" description="Helical" evidence="1">
    <location>
        <begin position="63"/>
        <end position="85"/>
    </location>
</feature>
<feature type="domain" description="Signal transduction histidine kinase internal region" evidence="2">
    <location>
        <begin position="150"/>
        <end position="228"/>
    </location>
</feature>
<organism evidence="3 4">
    <name type="scientific">Pseudoalteromonas tunicata D2</name>
    <dbReference type="NCBI Taxonomy" id="87626"/>
    <lineage>
        <taxon>Bacteria</taxon>
        <taxon>Pseudomonadati</taxon>
        <taxon>Pseudomonadota</taxon>
        <taxon>Gammaproteobacteria</taxon>
        <taxon>Alteromonadales</taxon>
        <taxon>Pseudoalteromonadaceae</taxon>
        <taxon>Pseudoalteromonas</taxon>
    </lineage>
</organism>
<name>A4CDM1_9GAMM</name>
<dbReference type="AlphaFoldDB" id="A4CDM1"/>
<keyword evidence="1" id="KW-0472">Membrane</keyword>
<feature type="transmembrane region" description="Helical" evidence="1">
    <location>
        <begin position="100"/>
        <end position="120"/>
    </location>
</feature>
<evidence type="ECO:0000259" key="2">
    <source>
        <dbReference type="Pfam" id="PF06580"/>
    </source>
</evidence>
<dbReference type="InterPro" id="IPR010559">
    <property type="entry name" value="Sig_transdc_His_kin_internal"/>
</dbReference>
<dbReference type="Gene3D" id="3.30.565.10">
    <property type="entry name" value="Histidine kinase-like ATPase, C-terminal domain"/>
    <property type="match status" value="1"/>
</dbReference>
<reference evidence="3 4" key="1">
    <citation type="submission" date="2006-02" db="EMBL/GenBank/DDBJ databases">
        <authorList>
            <person name="Moran M.A."/>
            <person name="Kjelleberg S."/>
            <person name="Egan S."/>
            <person name="Saunders N."/>
            <person name="Thomas T."/>
            <person name="Ferriera S."/>
            <person name="Johnson J."/>
            <person name="Kravitz S."/>
            <person name="Halpern A."/>
            <person name="Remington K."/>
            <person name="Beeson K."/>
            <person name="Tran B."/>
            <person name="Rogers Y.-H."/>
            <person name="Friedman R."/>
            <person name="Venter J.C."/>
        </authorList>
    </citation>
    <scope>NUCLEOTIDE SEQUENCE [LARGE SCALE GENOMIC DNA]</scope>
    <source>
        <strain evidence="3 4">D2</strain>
    </source>
</reference>
<dbReference type="Pfam" id="PF06580">
    <property type="entry name" value="His_kinase"/>
    <property type="match status" value="1"/>
</dbReference>
<feature type="transmembrane region" description="Helical" evidence="1">
    <location>
        <begin position="12"/>
        <end position="27"/>
    </location>
</feature>
<dbReference type="GO" id="GO:0000155">
    <property type="term" value="F:phosphorelay sensor kinase activity"/>
    <property type="evidence" value="ECO:0007669"/>
    <property type="project" value="InterPro"/>
</dbReference>
<dbReference type="SUPFAM" id="SSF55874">
    <property type="entry name" value="ATPase domain of HSP90 chaperone/DNA topoisomerase II/histidine kinase"/>
    <property type="match status" value="1"/>
</dbReference>
<dbReference type="HOGENOM" id="CLU_020473_1_1_6"/>
<evidence type="ECO:0000313" key="4">
    <source>
        <dbReference type="Proteomes" id="UP000006201"/>
    </source>
</evidence>
<evidence type="ECO:0000313" key="3">
    <source>
        <dbReference type="EMBL" id="EAR27063.1"/>
    </source>
</evidence>
<gene>
    <name evidence="3" type="ORF">PTD2_05315</name>
</gene>
<dbReference type="PANTHER" id="PTHR34220">
    <property type="entry name" value="SENSOR HISTIDINE KINASE YPDA"/>
    <property type="match status" value="1"/>
</dbReference>
<dbReference type="PANTHER" id="PTHR34220:SF9">
    <property type="entry name" value="SIGNAL TRANSDUCTION HISTIDINE KINASE INTERNAL REGION DOMAIN-CONTAINING PROTEIN"/>
    <property type="match status" value="1"/>
</dbReference>
<evidence type="ECO:0000256" key="1">
    <source>
        <dbReference type="SAM" id="Phobius"/>
    </source>
</evidence>
<sequence>MQLNPERLKDLRLLLICCLIGTLLFLIDLSTYLWLSVSIAIVMGFTIRYSKIMLMHYFPKMPLPIQYAIASLFAITLCASIPAWLSAQFHIKTLNLALDAYINIMLITTVITILISYLYYRNEQSYLLQQALDKAALERSEQDKKLLETQLRLLQSQIEPHFLFNTLANIQALIAIEPKTASKMLSALTSLLRQSLTRTRDEWLTINQELKFNRAYLAIQQIRLGERLQTQFDITDQLSDTMLLPPMLLQPLIENAVVHGIEPLKNGGLLSLTIAVHNNKLQFTIYNDCQEHESHSHKGHNIGLQNIKDRLSQLYGDAAQFSFSYLENGVKVYMEVPINVTSLHSAHCG</sequence>
<accession>A4CDM1</accession>
<dbReference type="EMBL" id="AAOH01000007">
    <property type="protein sequence ID" value="EAR27063.1"/>
    <property type="molecule type" value="Genomic_DNA"/>
</dbReference>
<comment type="caution">
    <text evidence="3">The sequence shown here is derived from an EMBL/GenBank/DDBJ whole genome shotgun (WGS) entry which is preliminary data.</text>
</comment>
<dbReference type="Proteomes" id="UP000006201">
    <property type="component" value="Unassembled WGS sequence"/>
</dbReference>
<dbReference type="InterPro" id="IPR036890">
    <property type="entry name" value="HATPase_C_sf"/>
</dbReference>
<keyword evidence="4" id="KW-1185">Reference proteome</keyword>
<keyword evidence="1" id="KW-0812">Transmembrane</keyword>
<dbReference type="GO" id="GO:0016020">
    <property type="term" value="C:membrane"/>
    <property type="evidence" value="ECO:0007669"/>
    <property type="project" value="InterPro"/>
</dbReference>
<dbReference type="OrthoDB" id="2514702at2"/>
<keyword evidence="1" id="KW-1133">Transmembrane helix</keyword>
<dbReference type="STRING" id="87626.PTD2_05315"/>
<dbReference type="InterPro" id="IPR050640">
    <property type="entry name" value="Bact_2-comp_sensor_kinase"/>
</dbReference>
<proteinExistence type="predicted"/>